<comment type="similarity">
    <text evidence="5">Belongs to the protein kinase superfamily.</text>
</comment>
<evidence type="ECO:0000256" key="2">
    <source>
        <dbReference type="ARBA" id="ARBA00022741"/>
    </source>
</evidence>
<organism evidence="7 8">
    <name type="scientific">Tritrichomonas foetus</name>
    <dbReference type="NCBI Taxonomy" id="1144522"/>
    <lineage>
        <taxon>Eukaryota</taxon>
        <taxon>Metamonada</taxon>
        <taxon>Parabasalia</taxon>
        <taxon>Tritrichomonadida</taxon>
        <taxon>Tritrichomonadidae</taxon>
        <taxon>Tritrichomonas</taxon>
    </lineage>
</organism>
<dbReference type="Pfam" id="PF00069">
    <property type="entry name" value="Pkinase"/>
    <property type="match status" value="1"/>
</dbReference>
<accession>A0A1J4KMX5</accession>
<dbReference type="SUPFAM" id="SSF56112">
    <property type="entry name" value="Protein kinase-like (PK-like)"/>
    <property type="match status" value="1"/>
</dbReference>
<protein>
    <recommendedName>
        <fullName evidence="1">non-specific serine/threonine protein kinase</fullName>
        <ecNumber evidence="1">2.7.11.1</ecNumber>
    </recommendedName>
</protein>
<keyword evidence="7" id="KW-0418">Kinase</keyword>
<dbReference type="EC" id="2.7.11.1" evidence="1"/>
<keyword evidence="3 4" id="KW-0067">ATP-binding</keyword>
<feature type="domain" description="Protein kinase" evidence="6">
    <location>
        <begin position="13"/>
        <end position="274"/>
    </location>
</feature>
<gene>
    <name evidence="7" type="ORF">TRFO_17605</name>
</gene>
<reference evidence="7" key="1">
    <citation type="submission" date="2016-10" db="EMBL/GenBank/DDBJ databases">
        <authorList>
            <person name="Benchimol M."/>
            <person name="Almeida L.G."/>
            <person name="Vasconcelos A.T."/>
            <person name="Perreira-Neves A."/>
            <person name="Rosa I.A."/>
            <person name="Tasca T."/>
            <person name="Bogo M.R."/>
            <person name="de Souza W."/>
        </authorList>
    </citation>
    <scope>NUCLEOTIDE SEQUENCE [LARGE SCALE GENOMIC DNA]</scope>
    <source>
        <strain evidence="7">K</strain>
    </source>
</reference>
<dbReference type="GO" id="GO:0005524">
    <property type="term" value="F:ATP binding"/>
    <property type="evidence" value="ECO:0007669"/>
    <property type="project" value="UniProtKB-UniRule"/>
</dbReference>
<sequence>MSHLEQGCQILDYLIGPKIGRGAFGEIYSAIDTRTGIIWALKTESNDAHRKTLNFEFKILAQVQSSASFPRLGVYGRSESFSFISEELLGPSLSHILKKIPGQRFSLSTAIRASYHILKCIESFHVFGFVHRDIKPGNILTREGTENPLCLIDFGLARVYVNPQTGQHLPARHRVGFRGTRAYASRNAHMSLDLSRRDDLISWFYLTYEFAVEQLPWRGEQDKRLILEMKENFNIGTKVSPVAPELFEVWRHINSLSFTDTPNYQHIYQCLMRICRNNGFKLDDPFDWSDFLHEHRNIIARAIEHLQPSKTPPIRIRDDNIEQRLLGPNLQLKSPFSHISETETCGCC</sequence>
<dbReference type="AlphaFoldDB" id="A0A1J4KMX5"/>
<keyword evidence="8" id="KW-1185">Reference proteome</keyword>
<evidence type="ECO:0000259" key="6">
    <source>
        <dbReference type="PROSITE" id="PS50011"/>
    </source>
</evidence>
<dbReference type="PROSITE" id="PS00107">
    <property type="entry name" value="PROTEIN_KINASE_ATP"/>
    <property type="match status" value="1"/>
</dbReference>
<comment type="caution">
    <text evidence="7">The sequence shown here is derived from an EMBL/GenBank/DDBJ whole genome shotgun (WGS) entry which is preliminary data.</text>
</comment>
<dbReference type="Gene3D" id="1.10.510.10">
    <property type="entry name" value="Transferase(Phosphotransferase) domain 1"/>
    <property type="match status" value="1"/>
</dbReference>
<evidence type="ECO:0000313" key="8">
    <source>
        <dbReference type="Proteomes" id="UP000179807"/>
    </source>
</evidence>
<dbReference type="PROSITE" id="PS00108">
    <property type="entry name" value="PROTEIN_KINASE_ST"/>
    <property type="match status" value="1"/>
</dbReference>
<feature type="binding site" evidence="4">
    <location>
        <position position="42"/>
    </location>
    <ligand>
        <name>ATP</name>
        <dbReference type="ChEBI" id="CHEBI:30616"/>
    </ligand>
</feature>
<dbReference type="InterPro" id="IPR011009">
    <property type="entry name" value="Kinase-like_dom_sf"/>
</dbReference>
<dbReference type="PROSITE" id="PS50011">
    <property type="entry name" value="PROTEIN_KINASE_DOM"/>
    <property type="match status" value="1"/>
</dbReference>
<dbReference type="InterPro" id="IPR008271">
    <property type="entry name" value="Ser/Thr_kinase_AS"/>
</dbReference>
<evidence type="ECO:0000256" key="4">
    <source>
        <dbReference type="PROSITE-ProRule" id="PRU10141"/>
    </source>
</evidence>
<dbReference type="FunFam" id="1.10.510.10:FF:000886">
    <property type="entry name" value="CK1 family protein kinase"/>
    <property type="match status" value="1"/>
</dbReference>
<dbReference type="EMBL" id="MLAK01000562">
    <property type="protein sequence ID" value="OHT12466.1"/>
    <property type="molecule type" value="Genomic_DNA"/>
</dbReference>
<dbReference type="VEuPathDB" id="TrichDB:TRFO_17605"/>
<keyword evidence="7" id="KW-0808">Transferase</keyword>
<dbReference type="InterPro" id="IPR000719">
    <property type="entry name" value="Prot_kinase_dom"/>
</dbReference>
<proteinExistence type="inferred from homology"/>
<dbReference type="Proteomes" id="UP000179807">
    <property type="component" value="Unassembled WGS sequence"/>
</dbReference>
<evidence type="ECO:0000256" key="5">
    <source>
        <dbReference type="RuleBase" id="RU000304"/>
    </source>
</evidence>
<dbReference type="InterPro" id="IPR017441">
    <property type="entry name" value="Protein_kinase_ATP_BS"/>
</dbReference>
<evidence type="ECO:0000256" key="1">
    <source>
        <dbReference type="ARBA" id="ARBA00012513"/>
    </source>
</evidence>
<evidence type="ECO:0000256" key="3">
    <source>
        <dbReference type="ARBA" id="ARBA00022840"/>
    </source>
</evidence>
<keyword evidence="5" id="KW-0723">Serine/threonine-protein kinase</keyword>
<dbReference type="SMART" id="SM00220">
    <property type="entry name" value="S_TKc"/>
    <property type="match status" value="1"/>
</dbReference>
<dbReference type="InterPro" id="IPR050235">
    <property type="entry name" value="CK1_Ser-Thr_kinase"/>
</dbReference>
<name>A0A1J4KMX5_9EUKA</name>
<dbReference type="PANTHER" id="PTHR11909">
    <property type="entry name" value="CASEIN KINASE-RELATED"/>
    <property type="match status" value="1"/>
</dbReference>
<keyword evidence="2 4" id="KW-0547">Nucleotide-binding</keyword>
<dbReference type="GeneID" id="94834391"/>
<dbReference type="RefSeq" id="XP_068365602.1">
    <property type="nucleotide sequence ID" value="XM_068499687.1"/>
</dbReference>
<dbReference type="OrthoDB" id="5979581at2759"/>
<evidence type="ECO:0000313" key="7">
    <source>
        <dbReference type="EMBL" id="OHT12466.1"/>
    </source>
</evidence>
<dbReference type="GO" id="GO:0004674">
    <property type="term" value="F:protein serine/threonine kinase activity"/>
    <property type="evidence" value="ECO:0007669"/>
    <property type="project" value="UniProtKB-KW"/>
</dbReference>